<accession>A0A835LV49</accession>
<dbReference type="Proteomes" id="UP000631114">
    <property type="component" value="Unassembled WGS sequence"/>
</dbReference>
<keyword evidence="3" id="KW-1185">Reference proteome</keyword>
<sequence>MDQPLTQDEDHRIWCPNLKGEFATASANEDIRSKETKVIWHKVLWRAHIHPSTTANAWKLMRNCATTQEKLQRIGVQLVPRCEICKKGVENLNHLLWHCPFARGNCGNGFQVSSDSESASPV</sequence>
<evidence type="ECO:0000259" key="1">
    <source>
        <dbReference type="Pfam" id="PF13966"/>
    </source>
</evidence>
<evidence type="ECO:0000313" key="3">
    <source>
        <dbReference type="Proteomes" id="UP000631114"/>
    </source>
</evidence>
<dbReference type="AlphaFoldDB" id="A0A835LV49"/>
<dbReference type="InterPro" id="IPR026960">
    <property type="entry name" value="RVT-Znf"/>
</dbReference>
<dbReference type="EMBL" id="JADFTS010000005">
    <property type="protein sequence ID" value="KAF9604449.1"/>
    <property type="molecule type" value="Genomic_DNA"/>
</dbReference>
<gene>
    <name evidence="2" type="ORF">IFM89_006731</name>
</gene>
<organism evidence="2 3">
    <name type="scientific">Coptis chinensis</name>
    <dbReference type="NCBI Taxonomy" id="261450"/>
    <lineage>
        <taxon>Eukaryota</taxon>
        <taxon>Viridiplantae</taxon>
        <taxon>Streptophyta</taxon>
        <taxon>Embryophyta</taxon>
        <taxon>Tracheophyta</taxon>
        <taxon>Spermatophyta</taxon>
        <taxon>Magnoliopsida</taxon>
        <taxon>Ranunculales</taxon>
        <taxon>Ranunculaceae</taxon>
        <taxon>Coptidoideae</taxon>
        <taxon>Coptis</taxon>
    </lineage>
</organism>
<proteinExistence type="predicted"/>
<dbReference type="Pfam" id="PF13966">
    <property type="entry name" value="zf-RVT"/>
    <property type="match status" value="1"/>
</dbReference>
<dbReference type="OrthoDB" id="1938625at2759"/>
<feature type="domain" description="Reverse transcriptase zinc-binding" evidence="1">
    <location>
        <begin position="22"/>
        <end position="103"/>
    </location>
</feature>
<comment type="caution">
    <text evidence="2">The sequence shown here is derived from an EMBL/GenBank/DDBJ whole genome shotgun (WGS) entry which is preliminary data.</text>
</comment>
<protein>
    <recommendedName>
        <fullName evidence="1">Reverse transcriptase zinc-binding domain-containing protein</fullName>
    </recommendedName>
</protein>
<evidence type="ECO:0000313" key="2">
    <source>
        <dbReference type="EMBL" id="KAF9604449.1"/>
    </source>
</evidence>
<reference evidence="2 3" key="1">
    <citation type="submission" date="2020-10" db="EMBL/GenBank/DDBJ databases">
        <title>The Coptis chinensis genome and diversification of protoberbering-type alkaloids.</title>
        <authorList>
            <person name="Wang B."/>
            <person name="Shu S."/>
            <person name="Song C."/>
            <person name="Liu Y."/>
        </authorList>
    </citation>
    <scope>NUCLEOTIDE SEQUENCE [LARGE SCALE GENOMIC DNA]</scope>
    <source>
        <strain evidence="2">HL-2020</strain>
        <tissue evidence="2">Leaf</tissue>
    </source>
</reference>
<name>A0A835LV49_9MAGN</name>